<reference evidence="5 6" key="1">
    <citation type="journal article" date="2018" name="Nat. Ecol. Evol.">
        <title>Pezizomycetes genomes reveal the molecular basis of ectomycorrhizal truffle lifestyle.</title>
        <authorList>
            <person name="Murat C."/>
            <person name="Payen T."/>
            <person name="Noel B."/>
            <person name="Kuo A."/>
            <person name="Morin E."/>
            <person name="Chen J."/>
            <person name="Kohler A."/>
            <person name="Krizsan K."/>
            <person name="Balestrini R."/>
            <person name="Da Silva C."/>
            <person name="Montanini B."/>
            <person name="Hainaut M."/>
            <person name="Levati E."/>
            <person name="Barry K.W."/>
            <person name="Belfiori B."/>
            <person name="Cichocki N."/>
            <person name="Clum A."/>
            <person name="Dockter R.B."/>
            <person name="Fauchery L."/>
            <person name="Guy J."/>
            <person name="Iotti M."/>
            <person name="Le Tacon F."/>
            <person name="Lindquist E.A."/>
            <person name="Lipzen A."/>
            <person name="Malagnac F."/>
            <person name="Mello A."/>
            <person name="Molinier V."/>
            <person name="Miyauchi S."/>
            <person name="Poulain J."/>
            <person name="Riccioni C."/>
            <person name="Rubini A."/>
            <person name="Sitrit Y."/>
            <person name="Splivallo R."/>
            <person name="Traeger S."/>
            <person name="Wang M."/>
            <person name="Zifcakova L."/>
            <person name="Wipf D."/>
            <person name="Zambonelli A."/>
            <person name="Paolocci F."/>
            <person name="Nowrousian M."/>
            <person name="Ottonello S."/>
            <person name="Baldrian P."/>
            <person name="Spatafora J.W."/>
            <person name="Henrissat B."/>
            <person name="Nagy L.G."/>
            <person name="Aury J.M."/>
            <person name="Wincker P."/>
            <person name="Grigoriev I.V."/>
            <person name="Bonfante P."/>
            <person name="Martin F.M."/>
        </authorList>
    </citation>
    <scope>NUCLEOTIDE SEQUENCE [LARGE SCALE GENOMIC DNA]</scope>
    <source>
        <strain evidence="5 6">CCBAS932</strain>
    </source>
</reference>
<feature type="region of interest" description="Disordered" evidence="1">
    <location>
        <begin position="1"/>
        <end position="20"/>
    </location>
</feature>
<evidence type="ECO:0000313" key="5">
    <source>
        <dbReference type="EMBL" id="RPB08145.1"/>
    </source>
</evidence>
<accession>A0A3N4KQV1</accession>
<dbReference type="CDD" id="cd04043">
    <property type="entry name" value="C2_Munc13_fungal"/>
    <property type="match status" value="1"/>
</dbReference>
<dbReference type="Proteomes" id="UP000277580">
    <property type="component" value="Unassembled WGS sequence"/>
</dbReference>
<dbReference type="InterPro" id="IPR052811">
    <property type="entry name" value="Glucose_resp_signaling"/>
</dbReference>
<dbReference type="PROSITE" id="PS51259">
    <property type="entry name" value="MHD2"/>
    <property type="match status" value="1"/>
</dbReference>
<dbReference type="Pfam" id="PF00168">
    <property type="entry name" value="C2"/>
    <property type="match status" value="1"/>
</dbReference>
<evidence type="ECO:0000256" key="1">
    <source>
        <dbReference type="SAM" id="MobiDB-lite"/>
    </source>
</evidence>
<dbReference type="Gene3D" id="1.10.357.50">
    <property type="match status" value="1"/>
</dbReference>
<dbReference type="OrthoDB" id="2015333at2759"/>
<dbReference type="PROSITE" id="PS51258">
    <property type="entry name" value="MHD1"/>
    <property type="match status" value="1"/>
</dbReference>
<dbReference type="InterPro" id="IPR014772">
    <property type="entry name" value="Munc13_dom-2"/>
</dbReference>
<dbReference type="STRING" id="1392247.A0A3N4KQV1"/>
<name>A0A3N4KQV1_9PEZI</name>
<dbReference type="EMBL" id="ML119167">
    <property type="protein sequence ID" value="RPB08145.1"/>
    <property type="molecule type" value="Genomic_DNA"/>
</dbReference>
<dbReference type="Pfam" id="PF06292">
    <property type="entry name" value="MUN"/>
    <property type="match status" value="1"/>
</dbReference>
<evidence type="ECO:0000259" key="3">
    <source>
        <dbReference type="PROSITE" id="PS51258"/>
    </source>
</evidence>
<dbReference type="InterPro" id="IPR000008">
    <property type="entry name" value="C2_dom"/>
</dbReference>
<organism evidence="5 6">
    <name type="scientific">Morchella conica CCBAS932</name>
    <dbReference type="NCBI Taxonomy" id="1392247"/>
    <lineage>
        <taxon>Eukaryota</taxon>
        <taxon>Fungi</taxon>
        <taxon>Dikarya</taxon>
        <taxon>Ascomycota</taxon>
        <taxon>Pezizomycotina</taxon>
        <taxon>Pezizomycetes</taxon>
        <taxon>Pezizales</taxon>
        <taxon>Morchellaceae</taxon>
        <taxon>Morchella</taxon>
    </lineage>
</organism>
<dbReference type="FunCoup" id="A0A3N4KQV1">
    <property type="interactions" value="53"/>
</dbReference>
<dbReference type="PANTHER" id="PTHR47263">
    <property type="entry name" value="ADENYLATE CYCLASE ACTIVATION PROTEIN GIT1"/>
    <property type="match status" value="1"/>
</dbReference>
<sequence>MSNAQRRRSNLGSVHSRQSVRQSVLVTTDDAYSYALRCAYLHYLLQPRPRRQIPAPAAPAIHRTSTSFHEVMRDFSHSMRDAKSTRFPKDFMPNLQKRLESVWMGRDNHVEYKDPAVKRTFAAFYTAFKEPRFYDQVSKSRRAEDLVLIFYSSATKELQKLKADDSWKWLADRHVALFVRLMHAVIKELGGHQELSSKLGTMESKLLQHDSNLSDETNRRSSTSTILGPPAPLSYNVNDMPMVKVVAKVFNIPLATCQQDINMNKAAWTEKAALQDLKTYNNFLSLGNTRRTLRSDDFDTDEAWETWRKSEGPALSQLMLAIVQSNPTELSKTTSGQPSSGMRNSIPSSVSYSIPGDLARPSSISSFDQPVDMEALGLSPSSPTDSTLDTPYTYIPPDPRSYYRAVAERCFTYDINDPDLQPIELPGSEDPVSLISKSSLELLAECGLRWRVPLSSRIILFMDVIRSKYQDSEIDLSILDTAFTYAKNATSFEWPTWTLSDQNMFRQILSAVHDTLLRELYDILQHAFDAKARPVASVMWILDQHIYDDPLFTPGDMDSYVDQLKEGLKIRAGEVMEELMRDLPQDRSELDPFHVVELTQKVVKLAEKISKRFKQPVLGSVNPVMIFIEIVFPKFAVEAKSIILDIMNIYKEKNQEVEIEDGFDLYKELAEIRRIYSEAHPEKRFPVHFEDFLADFVWRWLKNTDSKVIGWVDEAIKHDDFTIKIREEEGREPTDDERHTLSVLDIFRSFNQTVDYIKKLEWGDDIQHARFMTALSKTIGSGIARYCEVLEKLFTFEMDRQTPEQEAAANQTRQQKWMALARDAWSNTEKIEPFQFAPESCVKLNDIEFAILQLDKLEHSVNVDGVAEALVRAAPPPGRKPLKNYVFTIKIVEAEDLKAMDINGFSDPYVVLGDEYQKRLAKTRVVYRNLNPRWEETVDITTQGSIWLTATVWDWDTVGDHDCVGRTSIKLDPAHFGDFMPQEHWLELDTQGRLLLRVSMEGERDDIQFYFGKAFRTLKRTERDMTRQITDKLSAYIHHCLSRAALKNVLSKGYGISAVSSLFSRTGLGARPQSTVGPAVSEADIAAAVVPLTDYFNENFAILNTTLTSSAMMLVMSRLWKEILVTLEALLVPTLSDQPSQQKPLTPQESEVCFRWLQLMFDFFHVIDENTGEASGVPLEILKSPKYHELQSLNFFYFESTDNLIRTSERMANAAAARQQQARARMSNSHTSNQVGGMLGVPGAKRTKSVLMSRNLGTMRKAKEEKRREAQAEPSDDMILRILRMRPEAAGYLKDRSRQKERLAATAAAEAIVRQSMSAGPGRMGAMVPGMRR</sequence>
<dbReference type="Gene3D" id="2.60.40.150">
    <property type="entry name" value="C2 domain"/>
    <property type="match status" value="1"/>
</dbReference>
<proteinExistence type="predicted"/>
<keyword evidence="6" id="KW-1185">Reference proteome</keyword>
<dbReference type="SUPFAM" id="SSF49562">
    <property type="entry name" value="C2 domain (Calcium/lipid-binding domain, CaLB)"/>
    <property type="match status" value="1"/>
</dbReference>
<dbReference type="InParanoid" id="A0A3N4KQV1"/>
<gene>
    <name evidence="5" type="ORF">P167DRAFT_608900</name>
</gene>
<feature type="domain" description="MHD1" evidence="3">
    <location>
        <begin position="663"/>
        <end position="790"/>
    </location>
</feature>
<evidence type="ECO:0000259" key="2">
    <source>
        <dbReference type="PROSITE" id="PS50004"/>
    </source>
</evidence>
<evidence type="ECO:0008006" key="7">
    <source>
        <dbReference type="Google" id="ProtNLM"/>
    </source>
</evidence>
<dbReference type="SMART" id="SM00239">
    <property type="entry name" value="C2"/>
    <property type="match status" value="1"/>
</dbReference>
<dbReference type="Gene3D" id="1.20.58.1100">
    <property type="match status" value="1"/>
</dbReference>
<feature type="domain" description="MHD2" evidence="4">
    <location>
        <begin position="1086"/>
        <end position="1208"/>
    </location>
</feature>
<dbReference type="InterPro" id="IPR010439">
    <property type="entry name" value="MUN_dom"/>
</dbReference>
<evidence type="ECO:0000313" key="6">
    <source>
        <dbReference type="Proteomes" id="UP000277580"/>
    </source>
</evidence>
<dbReference type="InterPro" id="IPR035892">
    <property type="entry name" value="C2_domain_sf"/>
</dbReference>
<dbReference type="PANTHER" id="PTHR47263:SF1">
    <property type="entry name" value="C2 DOMAIN PROTEIN (AFU_ORTHOLOGUE AFUA_7G02350)"/>
    <property type="match status" value="1"/>
</dbReference>
<dbReference type="PROSITE" id="PS50004">
    <property type="entry name" value="C2"/>
    <property type="match status" value="1"/>
</dbReference>
<feature type="domain" description="C2" evidence="2">
    <location>
        <begin position="865"/>
        <end position="986"/>
    </location>
</feature>
<evidence type="ECO:0000259" key="4">
    <source>
        <dbReference type="PROSITE" id="PS51259"/>
    </source>
</evidence>
<dbReference type="InterPro" id="IPR014770">
    <property type="entry name" value="Munc13_1"/>
</dbReference>
<protein>
    <recommendedName>
        <fullName evidence="7">C2 domain-containing protein</fullName>
    </recommendedName>
</protein>
<feature type="region of interest" description="Disordered" evidence="1">
    <location>
        <begin position="327"/>
        <end position="348"/>
    </location>
</feature>